<evidence type="ECO:0000313" key="5">
    <source>
        <dbReference type="Proteomes" id="UP001637996"/>
    </source>
</evidence>
<dbReference type="EMBL" id="JBGMEI010000002">
    <property type="protein sequence ID" value="MFO3665197.1"/>
    <property type="molecule type" value="Genomic_DNA"/>
</dbReference>
<dbReference type="InterPro" id="IPR013168">
    <property type="entry name" value="Cpl_7_lyso_C"/>
</dbReference>
<dbReference type="Gene3D" id="3.20.20.80">
    <property type="entry name" value="Glycosidases"/>
    <property type="match status" value="1"/>
</dbReference>
<evidence type="ECO:0000256" key="2">
    <source>
        <dbReference type="SAM" id="SignalP"/>
    </source>
</evidence>
<dbReference type="PROSITE" id="PS51904">
    <property type="entry name" value="GLYCOSYL_HYDROL_F25_2"/>
    <property type="match status" value="1"/>
</dbReference>
<evidence type="ECO:0000313" key="4">
    <source>
        <dbReference type="EMBL" id="MFO3665197.1"/>
    </source>
</evidence>
<feature type="signal peptide" evidence="2">
    <location>
        <begin position="1"/>
        <end position="25"/>
    </location>
</feature>
<dbReference type="SUPFAM" id="SSF51445">
    <property type="entry name" value="(Trans)glycosidases"/>
    <property type="match status" value="1"/>
</dbReference>
<feature type="domain" description="Cpl-7 lysozyme C-terminal" evidence="3">
    <location>
        <begin position="326"/>
        <end position="367"/>
    </location>
</feature>
<evidence type="ECO:0000256" key="1">
    <source>
        <dbReference type="ARBA" id="ARBA00010646"/>
    </source>
</evidence>
<dbReference type="PANTHER" id="PTHR34135:SF2">
    <property type="entry name" value="LYSOZYME"/>
    <property type="match status" value="1"/>
</dbReference>
<keyword evidence="2" id="KW-0732">Signal</keyword>
<protein>
    <submittedName>
        <fullName evidence="4">GH25 family lysozyme</fullName>
    </submittedName>
</protein>
<proteinExistence type="inferred from homology"/>
<dbReference type="PANTHER" id="PTHR34135">
    <property type="entry name" value="LYSOZYME"/>
    <property type="match status" value="1"/>
</dbReference>
<gene>
    <name evidence="4" type="ORF">ACCQ41_02880</name>
</gene>
<accession>A0ABW9M758</accession>
<name>A0ABW9M758_9FIRM</name>
<dbReference type="RefSeq" id="WP_410030905.1">
    <property type="nucleotide sequence ID" value="NZ_JBGMEI010000002.1"/>
</dbReference>
<organism evidence="4 5">
    <name type="scientific">Anaerococcus martiniensis</name>
    <dbReference type="NCBI Taxonomy" id="3115615"/>
    <lineage>
        <taxon>Bacteria</taxon>
        <taxon>Bacillati</taxon>
        <taxon>Bacillota</taxon>
        <taxon>Tissierellia</taxon>
        <taxon>Tissierellales</taxon>
        <taxon>Peptoniphilaceae</taxon>
        <taxon>Anaerococcus</taxon>
    </lineage>
</organism>
<reference evidence="4 5" key="1">
    <citation type="journal article" date="2025" name="Anaerobe">
        <title>Description of Anaerococcus kampingiae sp. nov., Anaerococcus groningensis sp. nov., Anaerococcus martiniensis sp. nov., and Anaerococcus cruorum sp. nov., isolated from human clinical specimens.</title>
        <authorList>
            <person name="Boiten K.E."/>
            <person name="Meijer J."/>
            <person name="van Wezel E.M."/>
            <person name="Veloo A.C.M."/>
        </authorList>
    </citation>
    <scope>NUCLEOTIDE SEQUENCE [LARGE SCALE GENOMIC DNA]</scope>
    <source>
        <strain evidence="4 5">ENR0831</strain>
    </source>
</reference>
<comment type="caution">
    <text evidence="4">The sequence shown here is derived from an EMBL/GenBank/DDBJ whole genome shotgun (WGS) entry which is preliminary data.</text>
</comment>
<sequence length="369" mass="42461">MVNFKYKIVGLGLAFTILSPSTVFAAEIIKYDDSDLDQVFVDNNIDYDKKAVENRKTEYLANPNNAIAPNYEVEKVIITEELTEDNNGDIEKTVTTETHLEDTNPSPLYSKTPVYKKVVDISEHQNPKNINYDKFADDIDGAILRTSITDAKTLNIRHDYHVNKHYNELNKRNVPIGFYHYSRAINASEAVREANFVYDFIKNKNVLLPVYIDIEDDNRQAKASKGDISAAAEAFVTFMQDRGYVSGIYSYPWFANNYLTRDVKNKYEFWIADYNSKDFTSYNKSDFSSWQFTHQARVNGYNGNVDMSVHYKDYPYMKTGVSRKPMNVLVDEIIAGKWGVGAERQRRLVYAGYNYDIIQKAVNQRLANA</sequence>
<feature type="chain" id="PRO_5046638775" evidence="2">
    <location>
        <begin position="26"/>
        <end position="369"/>
    </location>
</feature>
<dbReference type="Pfam" id="PF08230">
    <property type="entry name" value="CW_7"/>
    <property type="match status" value="1"/>
</dbReference>
<dbReference type="InterPro" id="IPR017853">
    <property type="entry name" value="GH"/>
</dbReference>
<comment type="similarity">
    <text evidence="1">Belongs to the glycosyl hydrolase 25 family.</text>
</comment>
<dbReference type="Pfam" id="PF01183">
    <property type="entry name" value="Glyco_hydro_25"/>
    <property type="match status" value="1"/>
</dbReference>
<dbReference type="SMART" id="SM01095">
    <property type="entry name" value="Cpl-7"/>
    <property type="match status" value="1"/>
</dbReference>
<dbReference type="InterPro" id="IPR002053">
    <property type="entry name" value="Glyco_hydro_25"/>
</dbReference>
<evidence type="ECO:0000259" key="3">
    <source>
        <dbReference type="SMART" id="SM01095"/>
    </source>
</evidence>
<dbReference type="Proteomes" id="UP001637996">
    <property type="component" value="Unassembled WGS sequence"/>
</dbReference>
<keyword evidence="5" id="KW-1185">Reference proteome</keyword>